<comment type="cofactor">
    <cofactor evidence="1">
        <name>pyridoxal 5'-phosphate</name>
        <dbReference type="ChEBI" id="CHEBI:597326"/>
    </cofactor>
</comment>
<dbReference type="InterPro" id="IPR049704">
    <property type="entry name" value="Aminotrans_3_PPA_site"/>
</dbReference>
<dbReference type="GO" id="GO:0005829">
    <property type="term" value="C:cytosol"/>
    <property type="evidence" value="ECO:0007669"/>
    <property type="project" value="TreeGrafter"/>
</dbReference>
<protein>
    <submittedName>
        <fullName evidence="7">Aminotransferase class III-fold pyridoxal phosphate-dependent enzyme</fullName>
    </submittedName>
</protein>
<dbReference type="InterPro" id="IPR015424">
    <property type="entry name" value="PyrdxlP-dep_Trfase"/>
</dbReference>
<dbReference type="PIRSF" id="PIRSF000521">
    <property type="entry name" value="Transaminase_4ab_Lys_Orn"/>
    <property type="match status" value="1"/>
</dbReference>
<evidence type="ECO:0000256" key="5">
    <source>
        <dbReference type="ARBA" id="ARBA00022898"/>
    </source>
</evidence>
<dbReference type="Proteomes" id="UP000483035">
    <property type="component" value="Unassembled WGS sequence"/>
</dbReference>
<dbReference type="NCBIfam" id="NF004767">
    <property type="entry name" value="PRK06105.1"/>
    <property type="match status" value="1"/>
</dbReference>
<evidence type="ECO:0000256" key="6">
    <source>
        <dbReference type="RuleBase" id="RU003560"/>
    </source>
</evidence>
<dbReference type="InterPro" id="IPR015421">
    <property type="entry name" value="PyrdxlP-dep_Trfase_major"/>
</dbReference>
<dbReference type="Gene3D" id="3.90.1150.10">
    <property type="entry name" value="Aspartate Aminotransferase, domain 1"/>
    <property type="match status" value="1"/>
</dbReference>
<dbReference type="PROSITE" id="PS00600">
    <property type="entry name" value="AA_TRANSFER_CLASS_3"/>
    <property type="match status" value="1"/>
</dbReference>
<dbReference type="Gene3D" id="3.40.640.10">
    <property type="entry name" value="Type I PLP-dependent aspartate aminotransferase-like (Major domain)"/>
    <property type="match status" value="1"/>
</dbReference>
<comment type="caution">
    <text evidence="7">The sequence shown here is derived from an EMBL/GenBank/DDBJ whole genome shotgun (WGS) entry which is preliminary data.</text>
</comment>
<dbReference type="EMBL" id="WUEY01000014">
    <property type="protein sequence ID" value="NEI72878.1"/>
    <property type="molecule type" value="Genomic_DNA"/>
</dbReference>
<dbReference type="NCBIfam" id="NF005682">
    <property type="entry name" value="PRK07480.1"/>
    <property type="match status" value="1"/>
</dbReference>
<evidence type="ECO:0000256" key="2">
    <source>
        <dbReference type="ARBA" id="ARBA00008954"/>
    </source>
</evidence>
<dbReference type="PANTHER" id="PTHR43094">
    <property type="entry name" value="AMINOTRANSFERASE"/>
    <property type="match status" value="1"/>
</dbReference>
<dbReference type="GO" id="GO:0030170">
    <property type="term" value="F:pyridoxal phosphate binding"/>
    <property type="evidence" value="ECO:0007669"/>
    <property type="project" value="InterPro"/>
</dbReference>
<organism evidence="7 8">
    <name type="scientific">Rhizobium lusitanum</name>
    <dbReference type="NCBI Taxonomy" id="293958"/>
    <lineage>
        <taxon>Bacteria</taxon>
        <taxon>Pseudomonadati</taxon>
        <taxon>Pseudomonadota</taxon>
        <taxon>Alphaproteobacteria</taxon>
        <taxon>Hyphomicrobiales</taxon>
        <taxon>Rhizobiaceae</taxon>
        <taxon>Rhizobium/Agrobacterium group</taxon>
        <taxon>Rhizobium</taxon>
    </lineage>
</organism>
<evidence type="ECO:0000313" key="7">
    <source>
        <dbReference type="EMBL" id="NEI72878.1"/>
    </source>
</evidence>
<reference evidence="7 8" key="1">
    <citation type="submission" date="2019-12" db="EMBL/GenBank/DDBJ databases">
        <title>Rhizobium genotypes associated with high levels of biological nitrogen fixation by grain legumes in a temperate-maritime cropping system.</title>
        <authorList>
            <person name="Maluk M."/>
            <person name="Francesc Ferrando Molina F."/>
            <person name="Lopez Del Egido L."/>
            <person name="Lafos M."/>
            <person name="Langarica-Fuentes A."/>
            <person name="Gebre Yohannes G."/>
            <person name="Young M.W."/>
            <person name="Martin P."/>
            <person name="Gantlett R."/>
            <person name="Kenicer G."/>
            <person name="Hawes C."/>
            <person name="Begg G.S."/>
            <person name="Quilliam R.S."/>
            <person name="Squire G.R."/>
            <person name="Poole P.S."/>
            <person name="Young P.W."/>
            <person name="Iannetta P.M."/>
            <person name="James E.K."/>
        </authorList>
    </citation>
    <scope>NUCLEOTIDE SEQUENCE [LARGE SCALE GENOMIC DNA]</scope>
    <source>
        <strain evidence="7 8">JHI1118</strain>
    </source>
</reference>
<dbReference type="CDD" id="cd00610">
    <property type="entry name" value="OAT_like"/>
    <property type="match status" value="1"/>
</dbReference>
<keyword evidence="5 6" id="KW-0663">Pyridoxal phosphate</keyword>
<dbReference type="InterPro" id="IPR015422">
    <property type="entry name" value="PyrdxlP-dep_Trfase_small"/>
</dbReference>
<sequence>MPRLARQEIPHMNEISTINSPITALQLRDNLHYLHPFTDYAELHAEGSRIQDHAEGVYIWDTDGRRIIDGLAGLGCVTLGYGRKELAEVAARQMQKLSYSQSFFKTSNEPAIQLAEKLVELTPKGLNHVFFTNSGSEANETCLKLVHRYWNLAGKPDKRVIIARAQAYHGSTIATTSLSGNPVFYTSGGGMPISGIERIEAPYWYLNGAGETPEEFGLTAARWLEDKILELGAENVAAFFAEPFQGAGGAILPPDTYWPEIQRICRKYDVLLVIDEVVSGFGRTGKWFGCETFGIEAPDLMAIAKGITSSYFPMSATMVSDRIASLLIEKGGEFYHGFTNSGHPVGAAVALENIRIMEREQVVENAAELGKHFGEHVASLADHPLVGNVRSCGLFAGIQLVADKDKRVLFDEALRVGDHCSTEALHRGLALRAIGDTMTLMPPLIITRGQIDEVFAMTRDALDATARAFKAR</sequence>
<gene>
    <name evidence="7" type="ORF">GR212_25275</name>
</gene>
<name>A0A6L9UE28_9HYPH</name>
<comment type="similarity">
    <text evidence="2 6">Belongs to the class-III pyridoxal-phosphate-dependent aminotransferase family.</text>
</comment>
<evidence type="ECO:0000313" key="8">
    <source>
        <dbReference type="Proteomes" id="UP000483035"/>
    </source>
</evidence>
<dbReference type="Pfam" id="PF00202">
    <property type="entry name" value="Aminotran_3"/>
    <property type="match status" value="1"/>
</dbReference>
<dbReference type="GO" id="GO:0008483">
    <property type="term" value="F:transaminase activity"/>
    <property type="evidence" value="ECO:0007669"/>
    <property type="project" value="UniProtKB-KW"/>
</dbReference>
<accession>A0A6L9UE28</accession>
<dbReference type="PANTHER" id="PTHR43094:SF1">
    <property type="entry name" value="AMINOTRANSFERASE CLASS-III"/>
    <property type="match status" value="1"/>
</dbReference>
<dbReference type="FunFam" id="3.40.640.10:FF:000014">
    <property type="entry name" value="Adenosylmethionine-8-amino-7-oxononanoate aminotransferase, probable"/>
    <property type="match status" value="1"/>
</dbReference>
<evidence type="ECO:0000256" key="4">
    <source>
        <dbReference type="ARBA" id="ARBA00022679"/>
    </source>
</evidence>
<evidence type="ECO:0000256" key="3">
    <source>
        <dbReference type="ARBA" id="ARBA00022576"/>
    </source>
</evidence>
<dbReference type="InterPro" id="IPR005814">
    <property type="entry name" value="Aminotrans_3"/>
</dbReference>
<evidence type="ECO:0000256" key="1">
    <source>
        <dbReference type="ARBA" id="ARBA00001933"/>
    </source>
</evidence>
<keyword evidence="3 7" id="KW-0032">Aminotransferase</keyword>
<keyword evidence="4 7" id="KW-0808">Transferase</keyword>
<dbReference type="AlphaFoldDB" id="A0A6L9UE28"/>
<proteinExistence type="inferred from homology"/>
<dbReference type="SUPFAM" id="SSF53383">
    <property type="entry name" value="PLP-dependent transferases"/>
    <property type="match status" value="1"/>
</dbReference>